<feature type="transmembrane region" description="Helical" evidence="1">
    <location>
        <begin position="77"/>
        <end position="99"/>
    </location>
</feature>
<dbReference type="Gene3D" id="1.25.40.10">
    <property type="entry name" value="Tetratricopeptide repeat domain"/>
    <property type="match status" value="1"/>
</dbReference>
<evidence type="ECO:0000313" key="2">
    <source>
        <dbReference type="EMBL" id="MCY9694564.1"/>
    </source>
</evidence>
<accession>A0ABT4GEG4</accession>
<sequence>MRVSRNVRHFDVSPHAWLAVAVSLLFAVLDGLQIIGLSFHWISLLPHLVLVIIYNRLLHIITFRIEDRLSAGWVQTIILFFPGVGFLVGSLVFLGLLLVRFRHDFYEEYENYVYYSPQSMESYHINVEAESNRLPFREILMSGEPLGKKEALFSLLQYEGNNKVQLFNEALRNEDPEVVHYAATSLNYLNEQYIRSIKKWTLLLQQDDKSWETWKELLETYRLYLGSHLLTEELAMEVRQTFKQWIGRGLSQFPDEPRFIVELCHLARMEKDYQTAIRYAEQLSHVGDYRYLIYLTQAEKMYAEGKLNELSLFAQQWLDSSIEVPDEHLPAIQFWKELKEQGVPQADHLYMRYR</sequence>
<keyword evidence="3" id="KW-1185">Reference proteome</keyword>
<proteinExistence type="predicted"/>
<feature type="transmembrane region" description="Helical" evidence="1">
    <location>
        <begin position="12"/>
        <end position="32"/>
    </location>
</feature>
<reference evidence="2 3" key="1">
    <citation type="submission" date="2022-05" db="EMBL/GenBank/DDBJ databases">
        <title>Genome Sequencing of Bee-Associated Microbes.</title>
        <authorList>
            <person name="Dunlap C."/>
        </authorList>
    </citation>
    <scope>NUCLEOTIDE SEQUENCE [LARGE SCALE GENOMIC DNA]</scope>
    <source>
        <strain evidence="2 3">NRRL B-14421</strain>
    </source>
</reference>
<keyword evidence="1" id="KW-1133">Transmembrane helix</keyword>
<dbReference type="RefSeq" id="WP_173192803.1">
    <property type="nucleotide sequence ID" value="NZ_JAMDMX010000050.1"/>
</dbReference>
<gene>
    <name evidence="2" type="ORF">M5X19_16855</name>
</gene>
<keyword evidence="1" id="KW-0472">Membrane</keyword>
<name>A0ABT4GEG4_9BACL</name>
<organism evidence="2 3">
    <name type="scientific">Paenibacillus alginolyticus</name>
    <dbReference type="NCBI Taxonomy" id="59839"/>
    <lineage>
        <taxon>Bacteria</taxon>
        <taxon>Bacillati</taxon>
        <taxon>Bacillota</taxon>
        <taxon>Bacilli</taxon>
        <taxon>Bacillales</taxon>
        <taxon>Paenibacillaceae</taxon>
        <taxon>Paenibacillus</taxon>
    </lineage>
</organism>
<feature type="transmembrane region" description="Helical" evidence="1">
    <location>
        <begin position="44"/>
        <end position="65"/>
    </location>
</feature>
<keyword evidence="1" id="KW-0812">Transmembrane</keyword>
<evidence type="ECO:0000256" key="1">
    <source>
        <dbReference type="SAM" id="Phobius"/>
    </source>
</evidence>
<evidence type="ECO:0000313" key="3">
    <source>
        <dbReference type="Proteomes" id="UP001527099"/>
    </source>
</evidence>
<dbReference type="Proteomes" id="UP001527099">
    <property type="component" value="Unassembled WGS sequence"/>
</dbReference>
<protein>
    <submittedName>
        <fullName evidence="2">Uncharacterized protein</fullName>
    </submittedName>
</protein>
<comment type="caution">
    <text evidence="2">The sequence shown here is derived from an EMBL/GenBank/DDBJ whole genome shotgun (WGS) entry which is preliminary data.</text>
</comment>
<dbReference type="EMBL" id="JAMDMX010000050">
    <property type="protein sequence ID" value="MCY9694564.1"/>
    <property type="molecule type" value="Genomic_DNA"/>
</dbReference>
<dbReference type="InterPro" id="IPR011990">
    <property type="entry name" value="TPR-like_helical_dom_sf"/>
</dbReference>